<protein>
    <submittedName>
        <fullName evidence="2">Putative repeat protein (TIGR03803 family)</fullName>
    </submittedName>
</protein>
<evidence type="ECO:0000313" key="3">
    <source>
        <dbReference type="Proteomes" id="UP000294547"/>
    </source>
</evidence>
<feature type="chain" id="PRO_5020238918" evidence="1">
    <location>
        <begin position="30"/>
        <end position="423"/>
    </location>
</feature>
<comment type="caution">
    <text evidence="2">The sequence shown here is derived from an EMBL/GenBank/DDBJ whole genome shotgun (WGS) entry which is preliminary data.</text>
</comment>
<evidence type="ECO:0000313" key="2">
    <source>
        <dbReference type="EMBL" id="TDP86993.1"/>
    </source>
</evidence>
<organism evidence="2 3">
    <name type="scientific">Oharaeibacter diazotrophicus</name>
    <dbReference type="NCBI Taxonomy" id="1920512"/>
    <lineage>
        <taxon>Bacteria</taxon>
        <taxon>Pseudomonadati</taxon>
        <taxon>Pseudomonadota</taxon>
        <taxon>Alphaproteobacteria</taxon>
        <taxon>Hyphomicrobiales</taxon>
        <taxon>Pleomorphomonadaceae</taxon>
        <taxon>Oharaeibacter</taxon>
    </lineage>
</organism>
<accession>A0A4R6RKA8</accession>
<dbReference type="EMBL" id="SNXY01000006">
    <property type="protein sequence ID" value="TDP86993.1"/>
    <property type="molecule type" value="Genomic_DNA"/>
</dbReference>
<keyword evidence="1" id="KW-0732">Signal</keyword>
<name>A0A4R6RKA8_9HYPH</name>
<evidence type="ECO:0000256" key="1">
    <source>
        <dbReference type="SAM" id="SignalP"/>
    </source>
</evidence>
<gene>
    <name evidence="2" type="ORF">EDD54_0878</name>
</gene>
<dbReference type="NCBIfam" id="TIGR03803">
    <property type="entry name" value="Gloeo_Verruco"/>
    <property type="match status" value="7"/>
</dbReference>
<keyword evidence="3" id="KW-1185">Reference proteome</keyword>
<dbReference type="AlphaFoldDB" id="A0A4R6RKA8"/>
<feature type="signal peptide" evidence="1">
    <location>
        <begin position="1"/>
        <end position="29"/>
    </location>
</feature>
<sequence length="423" mass="42738">MARRMCRNTAIVAGILALLLPVAASPATAATYRTIHQFRDEASGSHPVVEVVRAADGMLYGTTRGGGAKGFGTVFRLAPPQTANGAYRYTLLHVFAGGRDGTNPLSGLVEGPGGSLFGTTESGGGGSCSGGCGTIFELAPKAGGGFVYRVVSRFDTATAGARASGSLAVRAGRIYGTTSAGGRFTGGTVWELRRVGAGWSRTILHAFRGGRNDGLYPRSGVVFGPDGALYGTTEAGGSETGGRGTVFRLALASGGVGPTTTILHRFADDGNGTGPIAPVTLDAKGTVYGTTPYGGTGTCFMRCGTVFRLAKSGGIWKATVIHRFDGQVGGAFPRGALVFDGAGRLYGTASTAGARGSFGTLFRLDPPAAAGGSWQRRILHTFAGPPGDGATPFGGLTRSGGAFWGTTRDGGGEGLGTVFSATP</sequence>
<dbReference type="Proteomes" id="UP000294547">
    <property type="component" value="Unassembled WGS sequence"/>
</dbReference>
<dbReference type="InterPro" id="IPR022519">
    <property type="entry name" value="Gloeo/Verruco_rpt"/>
</dbReference>
<dbReference type="OrthoDB" id="615576at2"/>
<dbReference type="RefSeq" id="WP_126536228.1">
    <property type="nucleotide sequence ID" value="NZ_BSPM01000008.1"/>
</dbReference>
<reference evidence="2 3" key="1">
    <citation type="submission" date="2019-03" db="EMBL/GenBank/DDBJ databases">
        <title>Genomic Encyclopedia of Type Strains, Phase IV (KMG-IV): sequencing the most valuable type-strain genomes for metagenomic binning, comparative biology and taxonomic classification.</title>
        <authorList>
            <person name="Goeker M."/>
        </authorList>
    </citation>
    <scope>NUCLEOTIDE SEQUENCE [LARGE SCALE GENOMIC DNA]</scope>
    <source>
        <strain evidence="2 3">DSM 102969</strain>
    </source>
</reference>
<proteinExistence type="predicted"/>